<name>A0ABP1D9L0_9APHY</name>
<evidence type="ECO:0000313" key="2">
    <source>
        <dbReference type="Proteomes" id="UP001497453"/>
    </source>
</evidence>
<sequence length="456" mass="47844">MFMTSSFCQRRSASYDWRMHDDKTNRTISTGDRLGFVPICTLALVISVSVSQSAAILVSASTISQRSPFNERRAISLGARASDNAQAAIYFMTNDQRGNYIVAGEVANDGSVTFRQAIATGGQGMHGNSTGADGLYSQGSVQVHNKEGLLAVVNAGSHTVSLFGIDATNPVNFGLIGTADSGGEFPNSVAFNKAGSELCVLNTGKVNGVNCYSVDKRTGLRPLSDTRRSLELIQTTPATGAPFTASQVNYNEDENKLIVAVKGNQTDQPGFFAVWDKNGDKLSSTFKKIPVPSGGARPFSLSNIPGKNAVLVADPAVGVEVLDLSSGRPQATSINGQQATCWSVYSAKTGHFYLVDAAGSMVREASVDDSLHPTIIQQYPLTNNSGPLDSAIATVNGKDYLYSLAPGTSSVEVLALEGPGAATRVGAFDFAAAAKGSSLHIEANNVQGMATYSKQS</sequence>
<proteinExistence type="predicted"/>
<evidence type="ECO:0000313" key="1">
    <source>
        <dbReference type="EMBL" id="CAL1704536.1"/>
    </source>
</evidence>
<keyword evidence="2" id="KW-1185">Reference proteome</keyword>
<dbReference type="Gene3D" id="2.130.10.10">
    <property type="entry name" value="YVTN repeat-like/Quinoprotein amine dehydrogenase"/>
    <property type="match status" value="2"/>
</dbReference>
<evidence type="ECO:0008006" key="3">
    <source>
        <dbReference type="Google" id="ProtNLM"/>
    </source>
</evidence>
<protein>
    <recommendedName>
        <fullName evidence="3">3-carboxymuconate cyclase</fullName>
    </recommendedName>
</protein>
<dbReference type="EMBL" id="OZ037946">
    <property type="protein sequence ID" value="CAL1704536.1"/>
    <property type="molecule type" value="Genomic_DNA"/>
</dbReference>
<dbReference type="SUPFAM" id="SSF75011">
    <property type="entry name" value="3-carboxy-cis,cis-mucoante lactonizing enzyme"/>
    <property type="match status" value="1"/>
</dbReference>
<organism evidence="1 2">
    <name type="scientific">Somion occarium</name>
    <dbReference type="NCBI Taxonomy" id="3059160"/>
    <lineage>
        <taxon>Eukaryota</taxon>
        <taxon>Fungi</taxon>
        <taxon>Dikarya</taxon>
        <taxon>Basidiomycota</taxon>
        <taxon>Agaricomycotina</taxon>
        <taxon>Agaricomycetes</taxon>
        <taxon>Polyporales</taxon>
        <taxon>Cerrenaceae</taxon>
        <taxon>Somion</taxon>
    </lineage>
</organism>
<dbReference type="InterPro" id="IPR015943">
    <property type="entry name" value="WD40/YVTN_repeat-like_dom_sf"/>
</dbReference>
<gene>
    <name evidence="1" type="ORF">GFSPODELE1_LOCUS5041</name>
</gene>
<accession>A0ABP1D9L0</accession>
<reference evidence="2" key="1">
    <citation type="submission" date="2024-04" db="EMBL/GenBank/DDBJ databases">
        <authorList>
            <person name="Shaw F."/>
            <person name="Minotto A."/>
        </authorList>
    </citation>
    <scope>NUCLEOTIDE SEQUENCE [LARGE SCALE GENOMIC DNA]</scope>
</reference>
<dbReference type="Proteomes" id="UP001497453">
    <property type="component" value="Chromosome 3"/>
</dbReference>